<accession>A0ABP9ZFH2</accession>
<proteinExistence type="predicted"/>
<keyword evidence="2" id="KW-1185">Reference proteome</keyword>
<dbReference type="Proteomes" id="UP001473302">
    <property type="component" value="Unassembled WGS sequence"/>
</dbReference>
<reference evidence="1 2" key="1">
    <citation type="submission" date="2024-04" db="EMBL/GenBank/DDBJ databases">
        <title>genome sequences of Mucor flavus KT1a and Helicostylum pulchrum KT1b strains isolated from the surface of a dry-aged beef.</title>
        <authorList>
            <person name="Toyotome T."/>
            <person name="Hosono M."/>
            <person name="Torimaru M."/>
            <person name="Fukuda K."/>
            <person name="Mikami N."/>
        </authorList>
    </citation>
    <scope>NUCLEOTIDE SEQUENCE [LARGE SCALE GENOMIC DNA]</scope>
    <source>
        <strain evidence="1 2">KT1a</strain>
    </source>
</reference>
<name>A0ABP9ZFH2_9FUNG</name>
<gene>
    <name evidence="1" type="ORF">MFLAVUS_011404</name>
</gene>
<evidence type="ECO:0000313" key="1">
    <source>
        <dbReference type="EMBL" id="GAA5817845.1"/>
    </source>
</evidence>
<dbReference type="EMBL" id="BAABUK010000053">
    <property type="protein sequence ID" value="GAA5817845.1"/>
    <property type="molecule type" value="Genomic_DNA"/>
</dbReference>
<evidence type="ECO:0000313" key="2">
    <source>
        <dbReference type="Proteomes" id="UP001473302"/>
    </source>
</evidence>
<comment type="caution">
    <text evidence="1">The sequence shown here is derived from an EMBL/GenBank/DDBJ whole genome shotgun (WGS) entry which is preliminary data.</text>
</comment>
<sequence>MCATLIKENKLQLRRTQRRVIKHGLFRCVNRICAENMILRRDGFTTTHLWNRDLAACLNMLEIIYSLRNNNNGIPTRFQRRQ</sequence>
<organism evidence="1 2">
    <name type="scientific">Mucor flavus</name>
    <dbReference type="NCBI Taxonomy" id="439312"/>
    <lineage>
        <taxon>Eukaryota</taxon>
        <taxon>Fungi</taxon>
        <taxon>Fungi incertae sedis</taxon>
        <taxon>Mucoromycota</taxon>
        <taxon>Mucoromycotina</taxon>
        <taxon>Mucoromycetes</taxon>
        <taxon>Mucorales</taxon>
        <taxon>Mucorineae</taxon>
        <taxon>Mucoraceae</taxon>
        <taxon>Mucor</taxon>
    </lineage>
</organism>
<protein>
    <submittedName>
        <fullName evidence="1">Uncharacterized protein</fullName>
    </submittedName>
</protein>